<evidence type="ECO:0000256" key="1">
    <source>
        <dbReference type="ARBA" id="ARBA00023015"/>
    </source>
</evidence>
<keyword evidence="6" id="KW-1185">Reference proteome</keyword>
<dbReference type="InParanoid" id="A0A7X0JTW7"/>
<evidence type="ECO:0000256" key="3">
    <source>
        <dbReference type="ARBA" id="ARBA00023163"/>
    </source>
</evidence>
<name>A0A7X0JTW7_9GAMM</name>
<feature type="domain" description="HTH araC/xylS-type" evidence="4">
    <location>
        <begin position="235"/>
        <end position="333"/>
    </location>
</feature>
<dbReference type="InterPro" id="IPR009057">
    <property type="entry name" value="Homeodomain-like_sf"/>
</dbReference>
<organism evidence="5 6">
    <name type="scientific">Pseudoteredinibacter isoporae</name>
    <dbReference type="NCBI Taxonomy" id="570281"/>
    <lineage>
        <taxon>Bacteria</taxon>
        <taxon>Pseudomonadati</taxon>
        <taxon>Pseudomonadota</taxon>
        <taxon>Gammaproteobacteria</taxon>
        <taxon>Cellvibrionales</taxon>
        <taxon>Cellvibrionaceae</taxon>
        <taxon>Pseudoteredinibacter</taxon>
    </lineage>
</organism>
<evidence type="ECO:0000259" key="4">
    <source>
        <dbReference type="PROSITE" id="PS01124"/>
    </source>
</evidence>
<dbReference type="Pfam" id="PF12833">
    <property type="entry name" value="HTH_18"/>
    <property type="match status" value="1"/>
</dbReference>
<dbReference type="EMBL" id="JACHHT010000001">
    <property type="protein sequence ID" value="MBB6521256.1"/>
    <property type="molecule type" value="Genomic_DNA"/>
</dbReference>
<keyword evidence="1" id="KW-0805">Transcription regulation</keyword>
<dbReference type="PRINTS" id="PR00032">
    <property type="entry name" value="HTHARAC"/>
</dbReference>
<dbReference type="InterPro" id="IPR018062">
    <property type="entry name" value="HTH_AraC-typ_CS"/>
</dbReference>
<protein>
    <submittedName>
        <fullName evidence="5">AraC-like DNA-binding protein</fullName>
    </submittedName>
</protein>
<dbReference type="InterPro" id="IPR018060">
    <property type="entry name" value="HTH_AraC"/>
</dbReference>
<dbReference type="PROSITE" id="PS00041">
    <property type="entry name" value="HTH_ARAC_FAMILY_1"/>
    <property type="match status" value="1"/>
</dbReference>
<dbReference type="Proteomes" id="UP000528457">
    <property type="component" value="Unassembled WGS sequence"/>
</dbReference>
<gene>
    <name evidence="5" type="ORF">HNR48_001534</name>
</gene>
<dbReference type="SUPFAM" id="SSF46689">
    <property type="entry name" value="Homeodomain-like"/>
    <property type="match status" value="2"/>
</dbReference>
<dbReference type="PANTHER" id="PTHR47893">
    <property type="entry name" value="REGULATORY PROTEIN PCHR"/>
    <property type="match status" value="1"/>
</dbReference>
<keyword evidence="3" id="KW-0804">Transcription</keyword>
<dbReference type="InterPro" id="IPR020449">
    <property type="entry name" value="Tscrpt_reg_AraC-type_HTH"/>
</dbReference>
<keyword evidence="2 5" id="KW-0238">DNA-binding</keyword>
<evidence type="ECO:0000313" key="6">
    <source>
        <dbReference type="Proteomes" id="UP000528457"/>
    </source>
</evidence>
<dbReference type="RefSeq" id="WP_166849009.1">
    <property type="nucleotide sequence ID" value="NZ_JAAONY010000001.1"/>
</dbReference>
<sequence>MSDTELGACELPPHTKTFRNAAYSEWVQLKNNYPRFVNYRNSKTESGYEELYRLQAGFYLRILNLKVLQHSTVPLKFAGQHLIIALKLRGTNKLSSAGGEELFLSASTAGIYYFDEDALLEDSSEKDDYLMVMLVIDVEQLGQAPLSFEADSMPRMLHPILNGVEKRLEFSYHFGPDILSAAEAVVGRRVRQEHLSLYLRSKAVELLCLVFQDISLLEANYQLKQIPEQDIERLNQVKLYIDDNLQDILPVADMAKRFQLSESRLKSGFSSLFGMSIRQYLLGLRMQRSQEMLAENRLNIDVIADQLGYRHTSNFISAFKRHFGMTPKAYQTRVLTKFMGADPKS</sequence>
<dbReference type="GO" id="GO:0003700">
    <property type="term" value="F:DNA-binding transcription factor activity"/>
    <property type="evidence" value="ECO:0007669"/>
    <property type="project" value="InterPro"/>
</dbReference>
<comment type="caution">
    <text evidence="5">The sequence shown here is derived from an EMBL/GenBank/DDBJ whole genome shotgun (WGS) entry which is preliminary data.</text>
</comment>
<dbReference type="GO" id="GO:0043565">
    <property type="term" value="F:sequence-specific DNA binding"/>
    <property type="evidence" value="ECO:0007669"/>
    <property type="project" value="InterPro"/>
</dbReference>
<dbReference type="SMART" id="SM00342">
    <property type="entry name" value="HTH_ARAC"/>
    <property type="match status" value="1"/>
</dbReference>
<accession>A0A7X0JTW7</accession>
<dbReference type="AlphaFoldDB" id="A0A7X0JTW7"/>
<dbReference type="PROSITE" id="PS01124">
    <property type="entry name" value="HTH_ARAC_FAMILY_2"/>
    <property type="match status" value="1"/>
</dbReference>
<dbReference type="Gene3D" id="1.10.10.60">
    <property type="entry name" value="Homeodomain-like"/>
    <property type="match status" value="2"/>
</dbReference>
<proteinExistence type="predicted"/>
<evidence type="ECO:0000256" key="2">
    <source>
        <dbReference type="ARBA" id="ARBA00023125"/>
    </source>
</evidence>
<dbReference type="InterPro" id="IPR053142">
    <property type="entry name" value="PchR_regulatory_protein"/>
</dbReference>
<evidence type="ECO:0000313" key="5">
    <source>
        <dbReference type="EMBL" id="MBB6521256.1"/>
    </source>
</evidence>
<reference evidence="5 6" key="1">
    <citation type="submission" date="2020-08" db="EMBL/GenBank/DDBJ databases">
        <title>Genomic Encyclopedia of Type Strains, Phase IV (KMG-IV): sequencing the most valuable type-strain genomes for metagenomic binning, comparative biology and taxonomic classification.</title>
        <authorList>
            <person name="Goeker M."/>
        </authorList>
    </citation>
    <scope>NUCLEOTIDE SEQUENCE [LARGE SCALE GENOMIC DNA]</scope>
    <source>
        <strain evidence="5 6">DSM 22368</strain>
    </source>
</reference>
<dbReference type="PANTHER" id="PTHR47893:SF1">
    <property type="entry name" value="REGULATORY PROTEIN PCHR"/>
    <property type="match status" value="1"/>
</dbReference>